<sequence>MVSRLILVTLLLISLCTVEAQFGFFGRPYGGYGRGYGGLGRGYGGYGRGRLFYLGPLRFNARGRKAEETKLGPCFGWENTLSHPHGIEKLLNILFPPLSQNPTCNETHKNWIARRGGGGDNHDKRQGSVKSN</sequence>
<keyword evidence="2" id="KW-0732">Signal</keyword>
<proteinExistence type="predicted"/>
<organism evidence="3 4">
    <name type="scientific">Teladorsagia circumcincta</name>
    <name type="common">Brown stomach worm</name>
    <name type="synonym">Ostertagia circumcincta</name>
    <dbReference type="NCBI Taxonomy" id="45464"/>
    <lineage>
        <taxon>Eukaryota</taxon>
        <taxon>Metazoa</taxon>
        <taxon>Ecdysozoa</taxon>
        <taxon>Nematoda</taxon>
        <taxon>Chromadorea</taxon>
        <taxon>Rhabditida</taxon>
        <taxon>Rhabditina</taxon>
        <taxon>Rhabditomorpha</taxon>
        <taxon>Strongyloidea</taxon>
        <taxon>Trichostrongylidae</taxon>
        <taxon>Teladorsagia</taxon>
    </lineage>
</organism>
<dbReference type="EMBL" id="KZ344995">
    <property type="protein sequence ID" value="PIO77521.1"/>
    <property type="molecule type" value="Genomic_DNA"/>
</dbReference>
<feature type="signal peptide" evidence="2">
    <location>
        <begin position="1"/>
        <end position="20"/>
    </location>
</feature>
<evidence type="ECO:0000313" key="4">
    <source>
        <dbReference type="Proteomes" id="UP000230423"/>
    </source>
</evidence>
<protein>
    <submittedName>
        <fullName evidence="3">Uncharacterized protein</fullName>
    </submittedName>
</protein>
<gene>
    <name evidence="3" type="ORF">TELCIR_00403</name>
</gene>
<feature type="chain" id="PRO_5013722147" evidence="2">
    <location>
        <begin position="21"/>
        <end position="132"/>
    </location>
</feature>
<evidence type="ECO:0000313" key="3">
    <source>
        <dbReference type="EMBL" id="PIO77521.1"/>
    </source>
</evidence>
<dbReference type="AlphaFoldDB" id="A0A2G9V4U3"/>
<name>A0A2G9V4U3_TELCI</name>
<dbReference type="Proteomes" id="UP000230423">
    <property type="component" value="Unassembled WGS sequence"/>
</dbReference>
<evidence type="ECO:0000256" key="1">
    <source>
        <dbReference type="SAM" id="MobiDB-lite"/>
    </source>
</evidence>
<evidence type="ECO:0000256" key="2">
    <source>
        <dbReference type="SAM" id="SignalP"/>
    </source>
</evidence>
<accession>A0A2G9V4U3</accession>
<keyword evidence="4" id="KW-1185">Reference proteome</keyword>
<feature type="region of interest" description="Disordered" evidence="1">
    <location>
        <begin position="109"/>
        <end position="132"/>
    </location>
</feature>
<reference evidence="3 4" key="1">
    <citation type="submission" date="2015-09" db="EMBL/GenBank/DDBJ databases">
        <title>Draft genome of the parasitic nematode Teladorsagia circumcincta isolate WARC Sus (inbred).</title>
        <authorList>
            <person name="Mitreva M."/>
        </authorList>
    </citation>
    <scope>NUCLEOTIDE SEQUENCE [LARGE SCALE GENOMIC DNA]</scope>
    <source>
        <strain evidence="3 4">S</strain>
    </source>
</reference>